<sequence length="756" mass="86618">MVGINSVLSLIDIDDKSDVLFDIKKALLALNSFITPNLKAIVIEYIRSRLNGLDHNNKILLSEWDGGIYSGMISVLERYDDNPIELINSIRRGQNGFRKDSATSDFFIDKIFPLNNDELTLRGTFNASVSYSYVVKMIDGLLDGDVDFEKKIIIKKIMPLLFELNKHNGFLANRSLFLLSECYLLLGDKETSIDYFFQSQRRKNTVGNQKLFVAKFIFGVDVERYFSRKTLKLFTEEDNIYNVCFWHKIKNLCSGVNILNSLSTYINKLTYSEFVSAKPCANIAGNVADDIIFFESINSQMECKCLGLTKLYYICKSDDYTSIAKSKAYYIIALTYCCNDVLKVLHYLTMSLFYKYDVKTAIKIQSLFIDVDEPGLLDALLGQGAKNKTHSFLSSVKYIKDSHSFVTWCTVNINNEVSLLLSIINSGAGDLIKTMARLRLCFLYIRGESCNNSLFRIQRFSKATELLELYKNSSSDSVVDFISDITNSGFYRHQSHLISNSEFGEYIFMENKSSNKLIIVFPSRYSYHVFTSVPSFVKNTCANILFVNNPECNWFSDEEFLRVECLINHVMKGRFEKNNTLCYFGSMGGYAAIKYAIRLKCHVLAFNPQFNLNLWAMERPEDIDRILLNRSVVNLDKISPKDNDGFSGCLLVSRSPADFLAFQSWFENFKNTENFTLIIEKYEFVEHDALISNAYKDTITETLMQRFNSLISYSNNDLKITPPLNVTEQDELITIIKNSTSGSWTIKSKNGLWYLL</sequence>
<proteinExistence type="predicted"/>
<keyword evidence="4" id="KW-1185">Reference proteome</keyword>
<protein>
    <submittedName>
        <fullName evidence="1">Uncharacterized protein</fullName>
    </submittedName>
</protein>
<gene>
    <name evidence="1" type="ORF">GHA_05588</name>
    <name evidence="2" type="ORF">TML_00674</name>
</gene>
<dbReference type="AlphaFoldDB" id="A0A9N8CU94"/>
<organism evidence="1 3">
    <name type="scientific">Citrobacter werkmanii</name>
    <dbReference type="NCBI Taxonomy" id="67827"/>
    <lineage>
        <taxon>Bacteria</taxon>
        <taxon>Pseudomonadati</taxon>
        <taxon>Pseudomonadota</taxon>
        <taxon>Gammaproteobacteria</taxon>
        <taxon>Enterobacterales</taxon>
        <taxon>Enterobacteriaceae</taxon>
        <taxon>Citrobacter</taxon>
        <taxon>Citrobacter freundii complex</taxon>
    </lineage>
</organism>
<evidence type="ECO:0000313" key="4">
    <source>
        <dbReference type="Proteomes" id="UP000837205"/>
    </source>
</evidence>
<name>A0A9N8CU94_9ENTR</name>
<dbReference type="EMBL" id="CAIIUA010000001">
    <property type="protein sequence ID" value="CAC9171493.1"/>
    <property type="molecule type" value="Genomic_DNA"/>
</dbReference>
<accession>A0A9N8CU94</accession>
<evidence type="ECO:0000313" key="2">
    <source>
        <dbReference type="EMBL" id="CAC9171493.1"/>
    </source>
</evidence>
<evidence type="ECO:0000313" key="3">
    <source>
        <dbReference type="Proteomes" id="UP000834503"/>
    </source>
</evidence>
<evidence type="ECO:0000313" key="1">
    <source>
        <dbReference type="EMBL" id="CAB5608339.1"/>
    </source>
</evidence>
<dbReference type="Proteomes" id="UP000834503">
    <property type="component" value="Unassembled WGS sequence"/>
</dbReference>
<comment type="caution">
    <text evidence="1">The sequence shown here is derived from an EMBL/GenBank/DDBJ whole genome shotgun (WGS) entry which is preliminary data.</text>
</comment>
<reference evidence="1" key="1">
    <citation type="submission" date="2020-05" db="EMBL/GenBank/DDBJ databases">
        <authorList>
            <person name="Delgado-Blas J."/>
        </authorList>
    </citation>
    <scope>NUCLEOTIDE SEQUENCE</scope>
    <source>
        <strain evidence="1">BB1459</strain>
        <strain evidence="2">BB1480</strain>
    </source>
</reference>
<dbReference type="RefSeq" id="WP_088903047.1">
    <property type="nucleotide sequence ID" value="NZ_CAHPQT010000077.1"/>
</dbReference>
<dbReference type="Proteomes" id="UP000837205">
    <property type="component" value="Unassembled WGS sequence"/>
</dbReference>
<dbReference type="EMBL" id="CAHPQX010000053">
    <property type="protein sequence ID" value="CAB5608339.1"/>
    <property type="molecule type" value="Genomic_DNA"/>
</dbReference>